<feature type="region of interest" description="Disordered" evidence="1">
    <location>
        <begin position="114"/>
        <end position="152"/>
    </location>
</feature>
<dbReference type="EMBL" id="BKCJ011066173">
    <property type="protein sequence ID" value="GFC78542.1"/>
    <property type="molecule type" value="Genomic_DNA"/>
</dbReference>
<gene>
    <name evidence="2" type="ORF">Tci_850512</name>
</gene>
<evidence type="ECO:0000313" key="2">
    <source>
        <dbReference type="EMBL" id="GFC78542.1"/>
    </source>
</evidence>
<dbReference type="AlphaFoldDB" id="A0A699R3S4"/>
<feature type="non-terminal residue" evidence="2">
    <location>
        <position position="1"/>
    </location>
</feature>
<evidence type="ECO:0000256" key="1">
    <source>
        <dbReference type="SAM" id="MobiDB-lite"/>
    </source>
</evidence>
<name>A0A699R3S4_TANCI</name>
<reference evidence="2" key="1">
    <citation type="journal article" date="2019" name="Sci. Rep.">
        <title>Draft genome of Tanacetum cinerariifolium, the natural source of mosquito coil.</title>
        <authorList>
            <person name="Yamashiro T."/>
            <person name="Shiraishi A."/>
            <person name="Satake H."/>
            <person name="Nakayama K."/>
        </authorList>
    </citation>
    <scope>NUCLEOTIDE SEQUENCE</scope>
</reference>
<feature type="compositionally biased region" description="Polar residues" evidence="1">
    <location>
        <begin position="117"/>
        <end position="147"/>
    </location>
</feature>
<sequence>GGSFHESPPSSPPATPTRSPTVGVAEKSLTLTSLFALFLTCLQRIATLEAELKATRLLHRDTVVLFAKRIKKLESKLKSKKRKLVLSDSENEEEARQSQELDALLDLANAALHEPSHSTTPSKPANPEQSSEQEINPTTLDQSTSGLDFTDAAIPAGGLDSAGRLDSAAGLDSAGETLLKANPFSAPTAKELVDQQAAILEAERQELLEQELKQSIDAE</sequence>
<comment type="caution">
    <text evidence="2">The sequence shown here is derived from an EMBL/GenBank/DDBJ whole genome shotgun (WGS) entry which is preliminary data.</text>
</comment>
<feature type="non-terminal residue" evidence="2">
    <location>
        <position position="219"/>
    </location>
</feature>
<protein>
    <submittedName>
        <fullName evidence="2">Uncharacterized protein</fullName>
    </submittedName>
</protein>
<accession>A0A699R3S4</accession>
<organism evidence="2">
    <name type="scientific">Tanacetum cinerariifolium</name>
    <name type="common">Dalmatian daisy</name>
    <name type="synonym">Chrysanthemum cinerariifolium</name>
    <dbReference type="NCBI Taxonomy" id="118510"/>
    <lineage>
        <taxon>Eukaryota</taxon>
        <taxon>Viridiplantae</taxon>
        <taxon>Streptophyta</taxon>
        <taxon>Embryophyta</taxon>
        <taxon>Tracheophyta</taxon>
        <taxon>Spermatophyta</taxon>
        <taxon>Magnoliopsida</taxon>
        <taxon>eudicotyledons</taxon>
        <taxon>Gunneridae</taxon>
        <taxon>Pentapetalae</taxon>
        <taxon>asterids</taxon>
        <taxon>campanulids</taxon>
        <taxon>Asterales</taxon>
        <taxon>Asteraceae</taxon>
        <taxon>Asteroideae</taxon>
        <taxon>Anthemideae</taxon>
        <taxon>Anthemidinae</taxon>
        <taxon>Tanacetum</taxon>
    </lineage>
</organism>
<proteinExistence type="predicted"/>
<feature type="region of interest" description="Disordered" evidence="1">
    <location>
        <begin position="1"/>
        <end position="21"/>
    </location>
</feature>